<dbReference type="InterPro" id="IPR003293">
    <property type="entry name" value="Nudix_hydrolase6-like"/>
</dbReference>
<protein>
    <submittedName>
        <fullName evidence="4">Nudix hydrolase 8</fullName>
    </submittedName>
</protein>
<organism evidence="4 5">
    <name type="scientific">Acropora cervicornis</name>
    <name type="common">Staghorn coral</name>
    <dbReference type="NCBI Taxonomy" id="6130"/>
    <lineage>
        <taxon>Eukaryota</taxon>
        <taxon>Metazoa</taxon>
        <taxon>Cnidaria</taxon>
        <taxon>Anthozoa</taxon>
        <taxon>Hexacorallia</taxon>
        <taxon>Scleractinia</taxon>
        <taxon>Astrocoeniina</taxon>
        <taxon>Acroporidae</taxon>
        <taxon>Acropora</taxon>
    </lineage>
</organism>
<dbReference type="AlphaFoldDB" id="A0AAD9Q8C0"/>
<comment type="caution">
    <text evidence="4">The sequence shown here is derived from an EMBL/GenBank/DDBJ whole genome shotgun (WGS) entry which is preliminary data.</text>
</comment>
<dbReference type="GO" id="GO:0035529">
    <property type="term" value="F:NADH pyrophosphatase activity"/>
    <property type="evidence" value="ECO:0007669"/>
    <property type="project" value="TreeGrafter"/>
</dbReference>
<dbReference type="GO" id="GO:0047631">
    <property type="term" value="F:ADP-ribose diphosphatase activity"/>
    <property type="evidence" value="ECO:0007669"/>
    <property type="project" value="TreeGrafter"/>
</dbReference>
<dbReference type="PANTHER" id="PTHR13994">
    <property type="entry name" value="NUDIX HYDROLASE RELATED"/>
    <property type="match status" value="1"/>
</dbReference>
<dbReference type="Gene3D" id="3.40.630.30">
    <property type="match status" value="1"/>
</dbReference>
<comment type="similarity">
    <text evidence="1">Belongs to the Nudix hydrolase family.</text>
</comment>
<feature type="domain" description="Pre-nudix hydrolase" evidence="3">
    <location>
        <begin position="75"/>
        <end position="123"/>
    </location>
</feature>
<evidence type="ECO:0000313" key="5">
    <source>
        <dbReference type="Proteomes" id="UP001249851"/>
    </source>
</evidence>
<keyword evidence="2 4" id="KW-0378">Hydrolase</keyword>
<accession>A0AAD9Q8C0</accession>
<name>A0AAD9Q8C0_ACRCE</name>
<gene>
    <name evidence="4" type="ORF">P5673_021872</name>
</gene>
<dbReference type="EMBL" id="JARQWQ010000057">
    <property type="protein sequence ID" value="KAK2556251.1"/>
    <property type="molecule type" value="Genomic_DNA"/>
</dbReference>
<dbReference type="PANTHER" id="PTHR13994:SF13">
    <property type="entry name" value="FI03680P"/>
    <property type="match status" value="1"/>
</dbReference>
<dbReference type="Pfam" id="PF18290">
    <property type="entry name" value="Nudix_hydro"/>
    <property type="match status" value="1"/>
</dbReference>
<proteinExistence type="inferred from homology"/>
<evidence type="ECO:0000256" key="1">
    <source>
        <dbReference type="ARBA" id="ARBA00005582"/>
    </source>
</evidence>
<sequence>MSSRKKSLELNAEGYLDPFLTLEPDDDTFTGRKDVFGGVTIDTDIEKSEDEDAFERKLVREPVSETPPTVRPSMSLAKLKQSGIRGVWLRISINNSSFIPVAVKHGFIFHHTYPHHIILTQWLPETEPNTLPPFATSYIVGESSNAGIQPSSDGGVSSSTLTTAQIPKIPSDGWGISLEEAPHFAGVELDKHVARSSKNMEAGMHLSLPTGLAKAKTHLQDDYLHDIQTNYDQQYFFYRAKCFHTLKKNENPHNLDLALRIVSGDVMYANCGPSCAVGSLAFAITCWH</sequence>
<keyword evidence="5" id="KW-1185">Reference proteome</keyword>
<evidence type="ECO:0000313" key="4">
    <source>
        <dbReference type="EMBL" id="KAK2556251.1"/>
    </source>
</evidence>
<dbReference type="GO" id="GO:0051287">
    <property type="term" value="F:NAD binding"/>
    <property type="evidence" value="ECO:0007669"/>
    <property type="project" value="TreeGrafter"/>
</dbReference>
<dbReference type="InterPro" id="IPR040618">
    <property type="entry name" value="Pre-Nudix"/>
</dbReference>
<dbReference type="Proteomes" id="UP001249851">
    <property type="component" value="Unassembled WGS sequence"/>
</dbReference>
<reference evidence="4" key="2">
    <citation type="journal article" date="2023" name="Science">
        <title>Genomic signatures of disease resistance in endangered staghorn corals.</title>
        <authorList>
            <person name="Vollmer S.V."/>
            <person name="Selwyn J.D."/>
            <person name="Despard B.A."/>
            <person name="Roesel C.L."/>
        </authorList>
    </citation>
    <scope>NUCLEOTIDE SEQUENCE</scope>
    <source>
        <strain evidence="4">K2</strain>
    </source>
</reference>
<reference evidence="4" key="1">
    <citation type="journal article" date="2023" name="G3 (Bethesda)">
        <title>Whole genome assembly and annotation of the endangered Caribbean coral Acropora cervicornis.</title>
        <authorList>
            <person name="Selwyn J.D."/>
            <person name="Vollmer S.V."/>
        </authorList>
    </citation>
    <scope>NUCLEOTIDE SEQUENCE</scope>
    <source>
        <strain evidence="4">K2</strain>
    </source>
</reference>
<evidence type="ECO:0000259" key="3">
    <source>
        <dbReference type="Pfam" id="PF18290"/>
    </source>
</evidence>
<evidence type="ECO:0000256" key="2">
    <source>
        <dbReference type="ARBA" id="ARBA00022801"/>
    </source>
</evidence>